<dbReference type="InterPro" id="IPR012934">
    <property type="entry name" value="Znf_AD"/>
</dbReference>
<evidence type="ECO:0000313" key="10">
    <source>
        <dbReference type="EMBL" id="KAK9499968.1"/>
    </source>
</evidence>
<proteinExistence type="predicted"/>
<feature type="domain" description="C2H2-type" evidence="8">
    <location>
        <begin position="259"/>
        <end position="287"/>
    </location>
</feature>
<feature type="domain" description="C2H2-type" evidence="8">
    <location>
        <begin position="493"/>
        <end position="520"/>
    </location>
</feature>
<feature type="domain" description="C2H2-type" evidence="8">
    <location>
        <begin position="692"/>
        <end position="715"/>
    </location>
</feature>
<feature type="binding site" evidence="6">
    <location>
        <position position="16"/>
    </location>
    <ligand>
        <name>Zn(2+)</name>
        <dbReference type="ChEBI" id="CHEBI:29105"/>
    </ligand>
</feature>
<evidence type="ECO:0000256" key="3">
    <source>
        <dbReference type="ARBA" id="ARBA00022771"/>
    </source>
</evidence>
<feature type="compositionally biased region" description="Basic and acidic residues" evidence="7">
    <location>
        <begin position="1249"/>
        <end position="1258"/>
    </location>
</feature>
<dbReference type="PROSITE" id="PS00028">
    <property type="entry name" value="ZINC_FINGER_C2H2_1"/>
    <property type="match status" value="21"/>
</dbReference>
<dbReference type="Gene3D" id="3.40.1800.20">
    <property type="match status" value="1"/>
</dbReference>
<feature type="compositionally biased region" description="Acidic residues" evidence="7">
    <location>
        <begin position="1676"/>
        <end position="1770"/>
    </location>
</feature>
<evidence type="ECO:0000256" key="6">
    <source>
        <dbReference type="PROSITE-ProRule" id="PRU01263"/>
    </source>
</evidence>
<feature type="domain" description="C2H2-type" evidence="8">
    <location>
        <begin position="1489"/>
        <end position="1517"/>
    </location>
</feature>
<feature type="region of interest" description="Disordered" evidence="7">
    <location>
        <begin position="1218"/>
        <end position="1294"/>
    </location>
</feature>
<evidence type="ECO:0000256" key="2">
    <source>
        <dbReference type="ARBA" id="ARBA00022737"/>
    </source>
</evidence>
<feature type="domain" description="C2H2-type" evidence="8">
    <location>
        <begin position="630"/>
        <end position="659"/>
    </location>
</feature>
<feature type="domain" description="C2H2-type" evidence="8">
    <location>
        <begin position="1461"/>
        <end position="1488"/>
    </location>
</feature>
<dbReference type="Gene3D" id="3.30.160.60">
    <property type="entry name" value="Classic Zinc Finger"/>
    <property type="match status" value="14"/>
</dbReference>
<keyword evidence="1 6" id="KW-0479">Metal-binding</keyword>
<feature type="compositionally biased region" description="Acidic residues" evidence="7">
    <location>
        <begin position="1567"/>
        <end position="1648"/>
    </location>
</feature>
<keyword evidence="4 6" id="KW-0862">Zinc</keyword>
<dbReference type="SMART" id="SM00355">
    <property type="entry name" value="ZnF_C2H2"/>
    <property type="match status" value="33"/>
</dbReference>
<feature type="domain" description="C2H2-type" evidence="8">
    <location>
        <begin position="1182"/>
        <end position="1210"/>
    </location>
</feature>
<sequence length="1814" mass="206321">MTNSEVENYEELCRLCASYDAIKMDIFSDKGKKRRLVDKITTCLPFEVSEDDLYPKSLCYRCIYNLETFYDFRRGCIAAKAKLETAIKQANEKVSRDRVISIEFGRKDNEDGVTLSDDDQRPNPADFLEACLGEAPSPQITIGPRHDEEWGPFCCKTCGRTFNSRSSLTIHAKYHQEKNEADKEVFSCYVCDKVFSSKGHLALHSRVHIGEANAPMLMNARVASPPAKLYRCDLCHKSYSMAKHLWGHVSTCHKGDPLVTCTLCMRTFSSIANLEDHRKVKHKDENFDNQVMKNPSNPALLQPPQNPQKSSNEIVINLTHEENSLDARNSEENINKRKTTKPRKIERDAIPGAPDVPDSVNNSENPQQMMSQDNLIYPCLLCPQNFNDPQKLNEHVHMVHGYENGLGFDNFRDYGENEYVNSMMEAETVFCCEICIREFNDRASLWLHILYSHREEAPNTCGVCLKICGDNETLGQHVLQCHRNKVDQTHKRYSCQVCARQHDSRKKLVAHAKIHNLTDQEGNLVDPETVVILNSDYYPHDVSTGGQTQMPSMQSDENHFLSSCEICFKVFESEAKLNKHKRGAHKDLNSSNTLSPYHFFFACELCGLSHLSRSDRWRHMVTTHSGDPAVTCQQPECGKVFPTSAVKREHEETHHAVQGQFPNTCEVCGKMWKTRVEYWKHMMGVHPDYLPFVCGVCLKVYTDLSFLVNHVRQTHWPLVGGDFCCDICGRPYSKLSKMTRHRKVHYVPTTCPEMRAILENPKIEGVSGSLKLTNDRHFLHPGDLPPLCCDLCQTEEERSVEYSNLEELGKHRFEKHNVMPCDLCPKYYGRTSHLWKHVNKIHKGHPDITCPVCHRTSASKSHLATHIAKHHKSSEDCDSYKKGADGEATCSKCNKVFRKESLVRKHVKHCKGPRPHPMVLPPPVNGVYTCERCSKSFTAENLLYKHMRSSHIMYKCEICQIKKTSKTDLYNHVRDEHGDDPNVRCAVRDCTQIMRCKADLDRHVRDHRQHNQLHICIFCAELVTSKFKLKRHLKSIHAAESKHLCFLCVKPLGSFEELRSHIVSAHAAALDRANTCPVCAKPCSNKSKLMEHIKYHGPTFHPCRICLKILPSKDDLEDHLNNHPTDSADEEDLQIDEAALDPDSIMDIIGAPPTDVKIKRNLEDEEEEDDENSSSKKAKIEYPCDKCESSFVDEKEFSEHCRTVHKIENSKTSILESVLSEGKQQQQQQQQQLKNEDNKRDENTEDDDNHQMTDDARRKNGITSNNIKSRTDTDFMHQLGLMPDTSSSSSSDRLSITPVSKTKLVRKVYINDDVPSKCEMCGKEWPAKRHLWQHLIRYHRAEASTTCGVCLKYCSSYKRLSVHLAMEHPDIFDGDGTNLSCKVCGKYHNARSKLLNHATVHVGEEERAQTANHTCLLCHSIYTSFPEVATHMEAAHKSDMVPEKIRKPVKPKAGSEKLPFYTCEICSLVFASGIGLANHRRIHEHADRFKCGQCGEVCPSANALASHKLQRHQGTEFVCANCKAQFSTYIELTEHNKKCSKAKGRQQIVVADNSSVGDDIVVPAVDGDGEEDGGGEEEVDDDDDDDEVEDEEEVDDEEEEEEGLGNVDNGEETEDREEEEAVDDEEEEEETGVEDDEDGEEEDEDDAVENNVDSTIEYEVDETKSDDEINENNKSDDDDEEDEDETIDETVDEEPVDDDYEDEEEEEGVEVEMDENETVVEDDVEDMEYDDDNNVGEVDETGDAEEMEADEDEEVEDDGEDEVEDEEEEEGARTITEDQTEVKAIEAFMCEDNMVEVVQVDISDDCSSSKVNEV</sequence>
<organism evidence="10 11">
    <name type="scientific">Rhynocoris fuscipes</name>
    <dbReference type="NCBI Taxonomy" id="488301"/>
    <lineage>
        <taxon>Eukaryota</taxon>
        <taxon>Metazoa</taxon>
        <taxon>Ecdysozoa</taxon>
        <taxon>Arthropoda</taxon>
        <taxon>Hexapoda</taxon>
        <taxon>Insecta</taxon>
        <taxon>Pterygota</taxon>
        <taxon>Neoptera</taxon>
        <taxon>Paraneoptera</taxon>
        <taxon>Hemiptera</taxon>
        <taxon>Heteroptera</taxon>
        <taxon>Panheteroptera</taxon>
        <taxon>Cimicomorpha</taxon>
        <taxon>Reduviidae</taxon>
        <taxon>Harpactorinae</taxon>
        <taxon>Harpactorini</taxon>
        <taxon>Rhynocoris</taxon>
    </lineage>
</organism>
<feature type="binding site" evidence="6">
    <location>
        <position position="13"/>
    </location>
    <ligand>
        <name>Zn(2+)</name>
        <dbReference type="ChEBI" id="CHEBI:29105"/>
    </ligand>
</feature>
<evidence type="ECO:0000256" key="4">
    <source>
        <dbReference type="ARBA" id="ARBA00022833"/>
    </source>
</evidence>
<feature type="domain" description="C2H2-type" evidence="8">
    <location>
        <begin position="153"/>
        <end position="180"/>
    </location>
</feature>
<dbReference type="PANTHER" id="PTHR24379">
    <property type="entry name" value="KRAB AND ZINC FINGER DOMAIN-CONTAINING"/>
    <property type="match status" value="1"/>
</dbReference>
<feature type="domain" description="C2H2-type" evidence="8">
    <location>
        <begin position="928"/>
        <end position="956"/>
    </location>
</feature>
<evidence type="ECO:0000256" key="7">
    <source>
        <dbReference type="SAM" id="MobiDB-lite"/>
    </source>
</evidence>
<dbReference type="InterPro" id="IPR036236">
    <property type="entry name" value="Znf_C2H2_sf"/>
</dbReference>
<dbReference type="PROSITE" id="PS50157">
    <property type="entry name" value="ZINC_FINGER_C2H2_2"/>
    <property type="match status" value="23"/>
</dbReference>
<dbReference type="PROSITE" id="PS51915">
    <property type="entry name" value="ZAD"/>
    <property type="match status" value="1"/>
</dbReference>
<feature type="domain" description="C2H2-type" evidence="8">
    <location>
        <begin position="186"/>
        <end position="213"/>
    </location>
</feature>
<evidence type="ECO:0000313" key="11">
    <source>
        <dbReference type="Proteomes" id="UP001461498"/>
    </source>
</evidence>
<name>A0AAW1CT34_9HEMI</name>
<dbReference type="PANTHER" id="PTHR24379:SF127">
    <property type="entry name" value="BLOODY FINGERS-RELATED"/>
    <property type="match status" value="1"/>
</dbReference>
<dbReference type="SUPFAM" id="SSF57716">
    <property type="entry name" value="Glucocorticoid receptor-like (DNA-binding domain)"/>
    <property type="match status" value="1"/>
</dbReference>
<feature type="region of interest" description="Disordered" evidence="7">
    <location>
        <begin position="322"/>
        <end position="360"/>
    </location>
</feature>
<dbReference type="Pfam" id="PF07776">
    <property type="entry name" value="zf-AD"/>
    <property type="match status" value="1"/>
</dbReference>
<feature type="domain" description="C2H2-type" evidence="8">
    <location>
        <begin position="562"/>
        <end position="590"/>
    </location>
</feature>
<protein>
    <recommendedName>
        <fullName evidence="12">Zinc finger protein Xfin</fullName>
    </recommendedName>
</protein>
<gene>
    <name evidence="10" type="ORF">O3M35_002895</name>
</gene>
<feature type="domain" description="ZAD" evidence="9">
    <location>
        <begin position="11"/>
        <end position="86"/>
    </location>
</feature>
<dbReference type="SUPFAM" id="SSF57667">
    <property type="entry name" value="beta-beta-alpha zinc fingers"/>
    <property type="match status" value="9"/>
</dbReference>
<feature type="compositionally biased region" description="Basic and acidic residues" evidence="7">
    <location>
        <begin position="1661"/>
        <end position="1675"/>
    </location>
</feature>
<feature type="domain" description="C2H2-type" evidence="8">
    <location>
        <begin position="377"/>
        <end position="405"/>
    </location>
</feature>
<dbReference type="Proteomes" id="UP001461498">
    <property type="component" value="Unassembled WGS sequence"/>
</dbReference>
<keyword evidence="2" id="KW-0677">Repeat</keyword>
<dbReference type="InterPro" id="IPR013087">
    <property type="entry name" value="Znf_C2H2_type"/>
</dbReference>
<dbReference type="SMART" id="SM00868">
    <property type="entry name" value="zf-AD"/>
    <property type="match status" value="3"/>
</dbReference>
<dbReference type="Pfam" id="PF00096">
    <property type="entry name" value="zf-C2H2"/>
    <property type="match status" value="2"/>
</dbReference>
<feature type="compositionally biased region" description="Basic and acidic residues" evidence="7">
    <location>
        <begin position="322"/>
        <end position="335"/>
    </location>
</feature>
<feature type="domain" description="C2H2-type" evidence="8">
    <location>
        <begin position="663"/>
        <end position="691"/>
    </location>
</feature>
<feature type="domain" description="C2H2-type" evidence="8">
    <location>
        <begin position="1316"/>
        <end position="1344"/>
    </location>
</feature>
<accession>A0AAW1CT34</accession>
<feature type="domain" description="C2H2-type" evidence="8">
    <location>
        <begin position="230"/>
        <end position="258"/>
    </location>
</feature>
<evidence type="ECO:0000256" key="1">
    <source>
        <dbReference type="ARBA" id="ARBA00022723"/>
    </source>
</evidence>
<feature type="domain" description="C2H2-type" evidence="8">
    <location>
        <begin position="954"/>
        <end position="981"/>
    </location>
</feature>
<feature type="compositionally biased region" description="Low complexity" evidence="7">
    <location>
        <begin position="294"/>
        <end position="303"/>
    </location>
</feature>
<feature type="domain" description="C2H2-type" evidence="8">
    <location>
        <begin position="723"/>
        <end position="745"/>
    </location>
</feature>
<dbReference type="EMBL" id="JAPXFL010000011">
    <property type="protein sequence ID" value="KAK9499968.1"/>
    <property type="molecule type" value="Genomic_DNA"/>
</dbReference>
<keyword evidence="11" id="KW-1185">Reference proteome</keyword>
<feature type="domain" description="C2H2-type" evidence="8">
    <location>
        <begin position="819"/>
        <end position="847"/>
    </location>
</feature>
<feature type="domain" description="C2H2-type" evidence="8">
    <location>
        <begin position="888"/>
        <end position="915"/>
    </location>
</feature>
<feature type="domain" description="C2H2-type" evidence="8">
    <location>
        <begin position="1379"/>
        <end position="1406"/>
    </location>
</feature>
<feature type="binding site" evidence="6">
    <location>
        <position position="59"/>
    </location>
    <ligand>
        <name>Zn(2+)</name>
        <dbReference type="ChEBI" id="CHEBI:29105"/>
    </ligand>
</feature>
<feature type="domain" description="C2H2-type" evidence="8">
    <location>
        <begin position="601"/>
        <end position="629"/>
    </location>
</feature>
<evidence type="ECO:0000259" key="9">
    <source>
        <dbReference type="PROSITE" id="PS51915"/>
    </source>
</evidence>
<keyword evidence="3 5" id="KW-0863">Zinc-finger</keyword>
<dbReference type="GO" id="GO:0008270">
    <property type="term" value="F:zinc ion binding"/>
    <property type="evidence" value="ECO:0007669"/>
    <property type="project" value="UniProtKB-UniRule"/>
</dbReference>
<evidence type="ECO:0000259" key="8">
    <source>
        <dbReference type="PROSITE" id="PS50157"/>
    </source>
</evidence>
<dbReference type="GO" id="GO:0005634">
    <property type="term" value="C:nucleus"/>
    <property type="evidence" value="ECO:0007669"/>
    <property type="project" value="InterPro"/>
</dbReference>
<feature type="domain" description="C2H2-type" evidence="8">
    <location>
        <begin position="1014"/>
        <end position="1042"/>
    </location>
</feature>
<evidence type="ECO:0000256" key="5">
    <source>
        <dbReference type="PROSITE-ProRule" id="PRU00042"/>
    </source>
</evidence>
<comment type="caution">
    <text evidence="10">The sequence shown here is derived from an EMBL/GenBank/DDBJ whole genome shotgun (WGS) entry which is preliminary data.</text>
</comment>
<evidence type="ECO:0008006" key="12">
    <source>
        <dbReference type="Google" id="ProtNLM"/>
    </source>
</evidence>
<reference evidence="10 11" key="1">
    <citation type="submission" date="2022-12" db="EMBL/GenBank/DDBJ databases">
        <title>Chromosome-level genome assembly of true bugs.</title>
        <authorList>
            <person name="Ma L."/>
            <person name="Li H."/>
        </authorList>
    </citation>
    <scope>NUCLEOTIDE SEQUENCE [LARGE SCALE GENOMIC DNA]</scope>
    <source>
        <strain evidence="10">Lab_2022b</strain>
    </source>
</reference>
<feature type="domain" description="C2H2-type" evidence="8">
    <location>
        <begin position="430"/>
        <end position="458"/>
    </location>
</feature>
<feature type="region of interest" description="Disordered" evidence="7">
    <location>
        <begin position="1554"/>
        <end position="1778"/>
    </location>
</feature>
<feature type="region of interest" description="Disordered" evidence="7">
    <location>
        <begin position="288"/>
        <end position="310"/>
    </location>
</feature>
<feature type="binding site" evidence="6">
    <location>
        <position position="62"/>
    </location>
    <ligand>
        <name>Zn(2+)</name>
        <dbReference type="ChEBI" id="CHEBI:29105"/>
    </ligand>
</feature>